<dbReference type="Proteomes" id="UP000594923">
    <property type="component" value="Chromosome"/>
</dbReference>
<keyword evidence="1" id="KW-0378">Hydrolase</keyword>
<proteinExistence type="predicted"/>
<dbReference type="RefSeq" id="WP_197627019.1">
    <property type="nucleotide sequence ID" value="NZ_CP063073.1"/>
</dbReference>
<gene>
    <name evidence="1" type="ORF">IMF22_01510</name>
</gene>
<reference evidence="1 2" key="1">
    <citation type="submission" date="2020-10" db="EMBL/GenBank/DDBJ databases">
        <title>High quality whole genome sequence of Pseudomonas poae PMA22.</title>
        <authorList>
            <person name="Hernandez J.G."/>
            <person name="Rodriguez P."/>
            <person name="Cuevas C."/>
            <person name="de la Calle F."/>
            <person name="Galan B."/>
            <person name="Garcia J.L."/>
        </authorList>
    </citation>
    <scope>NUCLEOTIDE SEQUENCE [LARGE SCALE GENOMIC DNA]</scope>
    <source>
        <strain evidence="1 2">PMA22</strain>
    </source>
</reference>
<keyword evidence="1" id="KW-0540">Nuclease</keyword>
<dbReference type="AlphaFoldDB" id="A0A7M1KI27"/>
<dbReference type="GO" id="GO:0004519">
    <property type="term" value="F:endonuclease activity"/>
    <property type="evidence" value="ECO:0007669"/>
    <property type="project" value="UniProtKB-KW"/>
</dbReference>
<evidence type="ECO:0000313" key="1">
    <source>
        <dbReference type="EMBL" id="QOQ75784.1"/>
    </source>
</evidence>
<protein>
    <submittedName>
        <fullName evidence="1">Type II restriction endonuclease</fullName>
    </submittedName>
</protein>
<evidence type="ECO:0000313" key="2">
    <source>
        <dbReference type="Proteomes" id="UP000594923"/>
    </source>
</evidence>
<sequence length="130" mass="14821">MNFGAVRFKVSCLKTLTAVEADPDRSNQHEFNGVKELKDLFGEKRFSASAMFSVRGSAVKCETGITWYDAREAHPSRTEHRLYFKTNVVMEQAEEGDNIVVGYDTNDRLNFVLLKKQAPDHVVHEAWARL</sequence>
<organism evidence="1 2">
    <name type="scientific">Pseudomonas poae</name>
    <dbReference type="NCBI Taxonomy" id="200451"/>
    <lineage>
        <taxon>Bacteria</taxon>
        <taxon>Pseudomonadati</taxon>
        <taxon>Pseudomonadota</taxon>
        <taxon>Gammaproteobacteria</taxon>
        <taxon>Pseudomonadales</taxon>
        <taxon>Pseudomonadaceae</taxon>
        <taxon>Pseudomonas</taxon>
    </lineage>
</organism>
<name>A0A7M1KI27_9PSED</name>
<accession>A0A7M1KI27</accession>
<keyword evidence="1" id="KW-0255">Endonuclease</keyword>
<dbReference type="EMBL" id="CP063073">
    <property type="protein sequence ID" value="QOQ75784.1"/>
    <property type="molecule type" value="Genomic_DNA"/>
</dbReference>